<dbReference type="GO" id="GO:0016746">
    <property type="term" value="F:acyltransferase activity"/>
    <property type="evidence" value="ECO:0007669"/>
    <property type="project" value="UniProtKB-KW"/>
</dbReference>
<proteinExistence type="inferred from homology"/>
<dbReference type="InterPro" id="IPR000542">
    <property type="entry name" value="Carn_acyl_trans"/>
</dbReference>
<evidence type="ECO:0000313" key="8">
    <source>
        <dbReference type="EMBL" id="KIM90519.1"/>
    </source>
</evidence>
<evidence type="ECO:0000256" key="6">
    <source>
        <dbReference type="SAM" id="MobiDB-lite"/>
    </source>
</evidence>
<feature type="active site" description="Proton acceptor" evidence="4">
    <location>
        <position position="340"/>
    </location>
</feature>
<evidence type="ECO:0000256" key="3">
    <source>
        <dbReference type="ARBA" id="ARBA00023315"/>
    </source>
</evidence>
<name>A0A0C3GFR5_PILCF</name>
<evidence type="ECO:0000256" key="2">
    <source>
        <dbReference type="ARBA" id="ARBA00022679"/>
    </source>
</evidence>
<keyword evidence="9" id="KW-1185">Reference proteome</keyword>
<dbReference type="InParanoid" id="A0A0C3GFR5"/>
<reference evidence="8 9" key="1">
    <citation type="submission" date="2014-04" db="EMBL/GenBank/DDBJ databases">
        <authorList>
            <consortium name="DOE Joint Genome Institute"/>
            <person name="Kuo A."/>
            <person name="Tarkka M."/>
            <person name="Buscot F."/>
            <person name="Kohler A."/>
            <person name="Nagy L.G."/>
            <person name="Floudas D."/>
            <person name="Copeland A."/>
            <person name="Barry K.W."/>
            <person name="Cichocki N."/>
            <person name="Veneault-Fourrey C."/>
            <person name="LaButti K."/>
            <person name="Lindquist E.A."/>
            <person name="Lipzen A."/>
            <person name="Lundell T."/>
            <person name="Morin E."/>
            <person name="Murat C."/>
            <person name="Sun H."/>
            <person name="Tunlid A."/>
            <person name="Henrissat B."/>
            <person name="Grigoriev I.V."/>
            <person name="Hibbett D.S."/>
            <person name="Martin F."/>
            <person name="Nordberg H.P."/>
            <person name="Cantor M.N."/>
            <person name="Hua S.X."/>
        </authorList>
    </citation>
    <scope>NUCLEOTIDE SEQUENCE [LARGE SCALE GENOMIC DNA]</scope>
    <source>
        <strain evidence="8 9">F 1598</strain>
    </source>
</reference>
<dbReference type="InterPro" id="IPR023213">
    <property type="entry name" value="CAT-like_dom_sf"/>
</dbReference>
<evidence type="ECO:0000313" key="9">
    <source>
        <dbReference type="Proteomes" id="UP000054166"/>
    </source>
</evidence>
<dbReference type="Proteomes" id="UP000054166">
    <property type="component" value="Unassembled WGS sequence"/>
</dbReference>
<dbReference type="Pfam" id="PF00755">
    <property type="entry name" value="Carn_acyltransf"/>
    <property type="match status" value="1"/>
</dbReference>
<accession>A0A0C3GFR5</accession>
<reference evidence="9" key="2">
    <citation type="submission" date="2015-01" db="EMBL/GenBank/DDBJ databases">
        <title>Evolutionary Origins and Diversification of the Mycorrhizal Mutualists.</title>
        <authorList>
            <consortium name="DOE Joint Genome Institute"/>
            <consortium name="Mycorrhizal Genomics Consortium"/>
            <person name="Kohler A."/>
            <person name="Kuo A."/>
            <person name="Nagy L.G."/>
            <person name="Floudas D."/>
            <person name="Copeland A."/>
            <person name="Barry K.W."/>
            <person name="Cichocki N."/>
            <person name="Veneault-Fourrey C."/>
            <person name="LaButti K."/>
            <person name="Lindquist E.A."/>
            <person name="Lipzen A."/>
            <person name="Lundell T."/>
            <person name="Morin E."/>
            <person name="Murat C."/>
            <person name="Riley R."/>
            <person name="Ohm R."/>
            <person name="Sun H."/>
            <person name="Tunlid A."/>
            <person name="Henrissat B."/>
            <person name="Grigoriev I.V."/>
            <person name="Hibbett D.S."/>
            <person name="Martin F."/>
        </authorList>
    </citation>
    <scope>NUCLEOTIDE SEQUENCE [LARGE SCALE GENOMIC DNA]</scope>
    <source>
        <strain evidence="9">F 1598</strain>
    </source>
</reference>
<dbReference type="HOGENOM" id="CLU_013513_5_1_1"/>
<feature type="region of interest" description="Disordered" evidence="6">
    <location>
        <begin position="1"/>
        <end position="22"/>
    </location>
</feature>
<protein>
    <recommendedName>
        <fullName evidence="7">Choline/carnitine acyltransferase domain-containing protein</fullName>
    </recommendedName>
</protein>
<dbReference type="Gene3D" id="3.30.559.70">
    <property type="entry name" value="Choline/Carnitine o-acyltransferase, domain 2"/>
    <property type="match status" value="1"/>
</dbReference>
<gene>
    <name evidence="8" type="ORF">PILCRDRAFT_812267</name>
</gene>
<keyword evidence="3 5" id="KW-0012">Acyltransferase</keyword>
<dbReference type="InterPro" id="IPR039551">
    <property type="entry name" value="Cho/carn_acyl_trans"/>
</dbReference>
<sequence length="624" mass="69258">MSTLIPTSTRPQNWKASAPEPLPNTSTFAAQASLPKLPVPDLPATLTRLKEALKPLAKTEAEYAAALTKIDEFGLGKGKVLQKRLLERDAGRKHWLEEWWDDIAYLGYRESVVVNVSYYYGFDRQPAHLPQTSAARAAGLARATMIFRQKLKQGLIKPDGNKEGPHCMDTYRWMFDCCRIPGSQGLDWSVSYAKEGDLGNSGHITVFRRNRVWKVDATKDGKILSFSDFEKQFQHIYDSTTQEYPGVGVLVANNRDTWAKDYTNLASDPHNTTILQTIHSAAFSISLDSSSPSNPIEHSRDLWHGGVTDSVPSGLRNRWVDKPVQFIVFDNAEAGLMGEHSVMDGTPTARMCDEVLNHLQDPAFDMGESSSDAALAAPTPLDWKISPETNKAIKAADKAAMDLISSQALTFHETTYGKAAIKSFGVSPDSWAQMIIQLAYRRLVGDQRNGATYEAATTRKFYKGRTEAIKVVTSESDAWVRSMDDPGVDKEERKRLFDEAGKKHIQLAKSGGNGMGVDRHLLGLRMLIREGEEMPDVFSDPLVARASYWVLSTSAIFSKHFPVYGWGEVVPDGFGIAYVTGHNDRLQYTITSRTEIANAQFNGEIAKAAVDLYELHSSVKKSKL</sequence>
<evidence type="ECO:0000256" key="1">
    <source>
        <dbReference type="ARBA" id="ARBA00005232"/>
    </source>
</evidence>
<keyword evidence="2 5" id="KW-0808">Transferase</keyword>
<dbReference type="STRING" id="765440.A0A0C3GFR5"/>
<evidence type="ECO:0000256" key="4">
    <source>
        <dbReference type="PIRSR" id="PIRSR600542-1"/>
    </source>
</evidence>
<dbReference type="PROSITE" id="PS00440">
    <property type="entry name" value="ACYLTRANSF_C_2"/>
    <property type="match status" value="1"/>
</dbReference>
<dbReference type="PANTHER" id="PTHR22589:SF103">
    <property type="entry name" value="CARNITINE O-ACETYL-TRANSFERASE, ISOFORM A-RELATED"/>
    <property type="match status" value="1"/>
</dbReference>
<dbReference type="Gene3D" id="3.30.559.10">
    <property type="entry name" value="Chloramphenicol acetyltransferase-like domain"/>
    <property type="match status" value="1"/>
</dbReference>
<dbReference type="PROSITE" id="PS00439">
    <property type="entry name" value="ACYLTRANSF_C_1"/>
    <property type="match status" value="1"/>
</dbReference>
<comment type="similarity">
    <text evidence="1 5">Belongs to the carnitine/choline acetyltransferase family.</text>
</comment>
<dbReference type="OrthoDB" id="240216at2759"/>
<dbReference type="InterPro" id="IPR042231">
    <property type="entry name" value="Cho/carn_acyl_trans_2"/>
</dbReference>
<organism evidence="8 9">
    <name type="scientific">Piloderma croceum (strain F 1598)</name>
    <dbReference type="NCBI Taxonomy" id="765440"/>
    <lineage>
        <taxon>Eukaryota</taxon>
        <taxon>Fungi</taxon>
        <taxon>Dikarya</taxon>
        <taxon>Basidiomycota</taxon>
        <taxon>Agaricomycotina</taxon>
        <taxon>Agaricomycetes</taxon>
        <taxon>Agaricomycetidae</taxon>
        <taxon>Atheliales</taxon>
        <taxon>Atheliaceae</taxon>
        <taxon>Piloderma</taxon>
    </lineage>
</organism>
<evidence type="ECO:0000259" key="7">
    <source>
        <dbReference type="Pfam" id="PF00755"/>
    </source>
</evidence>
<dbReference type="AlphaFoldDB" id="A0A0C3GFR5"/>
<dbReference type="EMBL" id="KN832973">
    <property type="protein sequence ID" value="KIM90519.1"/>
    <property type="molecule type" value="Genomic_DNA"/>
</dbReference>
<feature type="compositionally biased region" description="Polar residues" evidence="6">
    <location>
        <begin position="1"/>
        <end position="15"/>
    </location>
</feature>
<evidence type="ECO:0000256" key="5">
    <source>
        <dbReference type="RuleBase" id="RU003801"/>
    </source>
</evidence>
<dbReference type="SUPFAM" id="SSF52777">
    <property type="entry name" value="CoA-dependent acyltransferases"/>
    <property type="match status" value="2"/>
</dbReference>
<dbReference type="PANTHER" id="PTHR22589">
    <property type="entry name" value="CARNITINE O-ACYLTRANSFERASE"/>
    <property type="match status" value="1"/>
</dbReference>
<feature type="domain" description="Choline/carnitine acyltransferase" evidence="7">
    <location>
        <begin position="37"/>
        <end position="600"/>
    </location>
</feature>